<feature type="transmembrane region" description="Helical" evidence="1">
    <location>
        <begin position="7"/>
        <end position="29"/>
    </location>
</feature>
<dbReference type="RefSeq" id="WP_189651759.1">
    <property type="nucleotide sequence ID" value="NZ_BMRC01000022.1"/>
</dbReference>
<reference evidence="2 3" key="1">
    <citation type="submission" date="2024-09" db="EMBL/GenBank/DDBJ databases">
        <authorList>
            <person name="Sun Q."/>
            <person name="Mori K."/>
        </authorList>
    </citation>
    <scope>NUCLEOTIDE SEQUENCE [LARGE SCALE GENOMIC DNA]</scope>
    <source>
        <strain evidence="2 3">CCM 3426</strain>
    </source>
</reference>
<dbReference type="Proteomes" id="UP001589647">
    <property type="component" value="Unassembled WGS sequence"/>
</dbReference>
<organism evidence="2 3">
    <name type="scientific">Nonomuraea spiralis</name>
    <dbReference type="NCBI Taxonomy" id="46182"/>
    <lineage>
        <taxon>Bacteria</taxon>
        <taxon>Bacillati</taxon>
        <taxon>Actinomycetota</taxon>
        <taxon>Actinomycetes</taxon>
        <taxon>Streptosporangiales</taxon>
        <taxon>Streptosporangiaceae</taxon>
        <taxon>Nonomuraea</taxon>
    </lineage>
</organism>
<evidence type="ECO:0000256" key="1">
    <source>
        <dbReference type="SAM" id="Phobius"/>
    </source>
</evidence>
<accession>A0ABV5IX09</accession>
<keyword evidence="1" id="KW-1133">Transmembrane helix</keyword>
<proteinExistence type="predicted"/>
<gene>
    <name evidence="2" type="ORF">ACFFV7_48100</name>
</gene>
<evidence type="ECO:0000313" key="2">
    <source>
        <dbReference type="EMBL" id="MFB9209021.1"/>
    </source>
</evidence>
<name>A0ABV5IX09_9ACTN</name>
<keyword evidence="1" id="KW-0812">Transmembrane</keyword>
<sequence>MEKLFQAIWWFSMPAIAAAWAWAVLWSFAAVMTYLSLKRHVRSFVTLTIAALLGVVIFRIDWQTLYIDGQFWLHRDEFAALVAEHESGRPLTVPWWMKYLSMDGQVQQQGEVLYLPVFEDWRAETGSGIAHLPAPPTSRTLVQTASGDLGSPVRDLGDGWWWVE</sequence>
<keyword evidence="1" id="KW-0472">Membrane</keyword>
<protein>
    <submittedName>
        <fullName evidence="2">Uncharacterized protein</fullName>
    </submittedName>
</protein>
<feature type="transmembrane region" description="Helical" evidence="1">
    <location>
        <begin position="41"/>
        <end position="60"/>
    </location>
</feature>
<dbReference type="EMBL" id="JBHMEI010000095">
    <property type="protein sequence ID" value="MFB9209021.1"/>
    <property type="molecule type" value="Genomic_DNA"/>
</dbReference>
<keyword evidence="3" id="KW-1185">Reference proteome</keyword>
<evidence type="ECO:0000313" key="3">
    <source>
        <dbReference type="Proteomes" id="UP001589647"/>
    </source>
</evidence>
<comment type="caution">
    <text evidence="2">The sequence shown here is derived from an EMBL/GenBank/DDBJ whole genome shotgun (WGS) entry which is preliminary data.</text>
</comment>